<reference evidence="4" key="1">
    <citation type="submission" date="2020-03" db="EMBL/GenBank/DDBJ databases">
        <title>Castanea mollissima Vanexum genome sequencing.</title>
        <authorList>
            <person name="Staton M."/>
        </authorList>
    </citation>
    <scope>NUCLEOTIDE SEQUENCE</scope>
    <source>
        <tissue evidence="4">Leaf</tissue>
    </source>
</reference>
<name>A0A8J4RGL9_9ROSI</name>
<keyword evidence="1" id="KW-0521">NADP</keyword>
<accession>A0A8J4RGL9</accession>
<dbReference type="Proteomes" id="UP000737018">
    <property type="component" value="Unassembled WGS sequence"/>
</dbReference>
<dbReference type="PANTHER" id="PTHR10366:SF575">
    <property type="entry name" value="NAD-DEPENDENT EPIMERASE_DEHYDRATASE DOMAIN-CONTAINING PROTEIN"/>
    <property type="match status" value="1"/>
</dbReference>
<sequence length="196" mass="20947">MTITDSPRPSPSLSPTPSQSPSASESSSMGRIGAVESSSSTAGDRTVADGGGGGGVVVAAEVDFNLLEEEFQVQLALAISASDLDSRAKTFSNATKRWADVRDVANAHILAFESPSASGRYCLVGRVMHCYEVVKILHELFPDMNLPEKSVDDNPFVPTYQVSKERAENLGLNFTPVEVSLKDTVESLKEKKLLSV</sequence>
<dbReference type="OrthoDB" id="2735536at2759"/>
<dbReference type="InterPro" id="IPR050425">
    <property type="entry name" value="NAD(P)_dehydrat-like"/>
</dbReference>
<dbReference type="PANTHER" id="PTHR10366">
    <property type="entry name" value="NAD DEPENDENT EPIMERASE/DEHYDRATASE"/>
    <property type="match status" value="1"/>
</dbReference>
<gene>
    <name evidence="4" type="ORF">CMV_011914</name>
</gene>
<evidence type="ECO:0000313" key="4">
    <source>
        <dbReference type="EMBL" id="KAF3963721.1"/>
    </source>
</evidence>
<proteinExistence type="predicted"/>
<feature type="region of interest" description="Disordered" evidence="3">
    <location>
        <begin position="1"/>
        <end position="50"/>
    </location>
</feature>
<evidence type="ECO:0000256" key="2">
    <source>
        <dbReference type="ARBA" id="ARBA00023002"/>
    </source>
</evidence>
<comment type="caution">
    <text evidence="4">The sequence shown here is derived from an EMBL/GenBank/DDBJ whole genome shotgun (WGS) entry which is preliminary data.</text>
</comment>
<evidence type="ECO:0000256" key="1">
    <source>
        <dbReference type="ARBA" id="ARBA00022857"/>
    </source>
</evidence>
<dbReference type="Gene3D" id="3.40.50.720">
    <property type="entry name" value="NAD(P)-binding Rossmann-like Domain"/>
    <property type="match status" value="1"/>
</dbReference>
<feature type="compositionally biased region" description="Low complexity" evidence="3">
    <location>
        <begin position="15"/>
        <end position="28"/>
    </location>
</feature>
<keyword evidence="2" id="KW-0560">Oxidoreductase</keyword>
<organism evidence="4 5">
    <name type="scientific">Castanea mollissima</name>
    <name type="common">Chinese chestnut</name>
    <dbReference type="NCBI Taxonomy" id="60419"/>
    <lineage>
        <taxon>Eukaryota</taxon>
        <taxon>Viridiplantae</taxon>
        <taxon>Streptophyta</taxon>
        <taxon>Embryophyta</taxon>
        <taxon>Tracheophyta</taxon>
        <taxon>Spermatophyta</taxon>
        <taxon>Magnoliopsida</taxon>
        <taxon>eudicotyledons</taxon>
        <taxon>Gunneridae</taxon>
        <taxon>Pentapetalae</taxon>
        <taxon>rosids</taxon>
        <taxon>fabids</taxon>
        <taxon>Fagales</taxon>
        <taxon>Fagaceae</taxon>
        <taxon>Castanea</taxon>
    </lineage>
</organism>
<dbReference type="InterPro" id="IPR036291">
    <property type="entry name" value="NAD(P)-bd_dom_sf"/>
</dbReference>
<dbReference type="GO" id="GO:0016616">
    <property type="term" value="F:oxidoreductase activity, acting on the CH-OH group of donors, NAD or NADP as acceptor"/>
    <property type="evidence" value="ECO:0007669"/>
    <property type="project" value="TreeGrafter"/>
</dbReference>
<dbReference type="SUPFAM" id="SSF51735">
    <property type="entry name" value="NAD(P)-binding Rossmann-fold domains"/>
    <property type="match status" value="1"/>
</dbReference>
<protein>
    <submittedName>
        <fullName evidence="4">Uncharacterized protein</fullName>
    </submittedName>
</protein>
<dbReference type="AlphaFoldDB" id="A0A8J4RGL9"/>
<dbReference type="EMBL" id="JRKL02001488">
    <property type="protein sequence ID" value="KAF3963721.1"/>
    <property type="molecule type" value="Genomic_DNA"/>
</dbReference>
<evidence type="ECO:0000256" key="3">
    <source>
        <dbReference type="SAM" id="MobiDB-lite"/>
    </source>
</evidence>
<keyword evidence="5" id="KW-1185">Reference proteome</keyword>
<evidence type="ECO:0000313" key="5">
    <source>
        <dbReference type="Proteomes" id="UP000737018"/>
    </source>
</evidence>